<accession>A0A432MEJ6</accession>
<dbReference type="OrthoDB" id="9845901at2"/>
<comment type="caution">
    <text evidence="1">The sequence shown here is derived from an EMBL/GenBank/DDBJ whole genome shotgun (WGS) entry which is preliminary data.</text>
</comment>
<dbReference type="EMBL" id="RYZH01000054">
    <property type="protein sequence ID" value="RUL83942.1"/>
    <property type="molecule type" value="Genomic_DNA"/>
</dbReference>
<reference evidence="1 2" key="1">
    <citation type="submission" date="2018-12" db="EMBL/GenBank/DDBJ databases">
        <authorList>
            <person name="Toschakov S.V."/>
        </authorList>
    </citation>
    <scope>NUCLEOTIDE SEQUENCE [LARGE SCALE GENOMIC DNA]</scope>
    <source>
        <strain evidence="1 2">GM2012</strain>
    </source>
</reference>
<reference evidence="1 2" key="2">
    <citation type="submission" date="2019-01" db="EMBL/GenBank/DDBJ databases">
        <title>Tautonia sociabilis, a novel thermotolerant planctomycete of Isosphaeraceae family, isolated from a 4000 m deep subterranean habitat.</title>
        <authorList>
            <person name="Kovaleva O.L."/>
            <person name="Elcheninov A.G."/>
            <person name="Van Heerden E."/>
            <person name="Toshchakov S.V."/>
            <person name="Novikov A."/>
            <person name="Bonch-Osmolovskaya E.A."/>
            <person name="Kublanov I.V."/>
        </authorList>
    </citation>
    <scope>NUCLEOTIDE SEQUENCE [LARGE SCALE GENOMIC DNA]</scope>
    <source>
        <strain evidence="1 2">GM2012</strain>
    </source>
</reference>
<protein>
    <submittedName>
        <fullName evidence="1">Uncharacterized protein</fullName>
    </submittedName>
</protein>
<keyword evidence="2" id="KW-1185">Reference proteome</keyword>
<organism evidence="1 2">
    <name type="scientific">Tautonia sociabilis</name>
    <dbReference type="NCBI Taxonomy" id="2080755"/>
    <lineage>
        <taxon>Bacteria</taxon>
        <taxon>Pseudomonadati</taxon>
        <taxon>Planctomycetota</taxon>
        <taxon>Planctomycetia</taxon>
        <taxon>Isosphaerales</taxon>
        <taxon>Isosphaeraceae</taxon>
        <taxon>Tautonia</taxon>
    </lineage>
</organism>
<dbReference type="RefSeq" id="WP_126727465.1">
    <property type="nucleotide sequence ID" value="NZ_RYZH01000054.1"/>
</dbReference>
<sequence>MPTELHWHPNQTQFTIRAPLLSLIVRFTPELLRVDAELSWAAKMMATQGHRQNAVRLIDSIAADLGL</sequence>
<proteinExistence type="predicted"/>
<evidence type="ECO:0000313" key="2">
    <source>
        <dbReference type="Proteomes" id="UP000280296"/>
    </source>
</evidence>
<name>A0A432MEJ6_9BACT</name>
<evidence type="ECO:0000313" key="1">
    <source>
        <dbReference type="EMBL" id="RUL83942.1"/>
    </source>
</evidence>
<dbReference type="Proteomes" id="UP000280296">
    <property type="component" value="Unassembled WGS sequence"/>
</dbReference>
<gene>
    <name evidence="1" type="ORF">TsocGM_21205</name>
</gene>
<dbReference type="AlphaFoldDB" id="A0A432MEJ6"/>